<dbReference type="Gene3D" id="3.30.160.60">
    <property type="entry name" value="Classic Zinc Finger"/>
    <property type="match status" value="3"/>
</dbReference>
<gene>
    <name evidence="6" type="ORF">K444DRAFT_658631</name>
</gene>
<dbReference type="InParanoid" id="A0A2J6TX83"/>
<dbReference type="GO" id="GO:0008270">
    <property type="term" value="F:zinc ion binding"/>
    <property type="evidence" value="ECO:0007669"/>
    <property type="project" value="UniProtKB-KW"/>
</dbReference>
<keyword evidence="3" id="KW-1133">Transmembrane helix</keyword>
<dbReference type="SMART" id="SM00355">
    <property type="entry name" value="ZnF_C2H2"/>
    <property type="match status" value="5"/>
</dbReference>
<keyword evidence="4" id="KW-0732">Signal</keyword>
<evidence type="ECO:0000313" key="6">
    <source>
        <dbReference type="EMBL" id="PMD67646.1"/>
    </source>
</evidence>
<feature type="chain" id="PRO_5014357413" description="C2H2-type domain-containing protein" evidence="4">
    <location>
        <begin position="22"/>
        <end position="798"/>
    </location>
</feature>
<evidence type="ECO:0000256" key="4">
    <source>
        <dbReference type="SAM" id="SignalP"/>
    </source>
</evidence>
<feature type="transmembrane region" description="Helical" evidence="3">
    <location>
        <begin position="49"/>
        <end position="67"/>
    </location>
</feature>
<dbReference type="PANTHER" id="PTHR35043:SF7">
    <property type="entry name" value="TRANSCRIPTION FACTOR DOMAIN-CONTAINING PROTEIN"/>
    <property type="match status" value="1"/>
</dbReference>
<feature type="transmembrane region" description="Helical" evidence="3">
    <location>
        <begin position="394"/>
        <end position="416"/>
    </location>
</feature>
<dbReference type="STRING" id="1095630.A0A2J6TX83"/>
<dbReference type="Pfam" id="PF00096">
    <property type="entry name" value="zf-C2H2"/>
    <property type="match status" value="1"/>
</dbReference>
<accession>A0A2J6TX83</accession>
<evidence type="ECO:0000313" key="7">
    <source>
        <dbReference type="Proteomes" id="UP000235371"/>
    </source>
</evidence>
<keyword evidence="3" id="KW-0812">Transmembrane</keyword>
<feature type="transmembrane region" description="Helical" evidence="3">
    <location>
        <begin position="260"/>
        <end position="282"/>
    </location>
</feature>
<evidence type="ECO:0000259" key="5">
    <source>
        <dbReference type="PROSITE" id="PS50157"/>
    </source>
</evidence>
<protein>
    <recommendedName>
        <fullName evidence="5">C2H2-type domain-containing protein</fullName>
    </recommendedName>
</protein>
<feature type="domain" description="C2H2-type" evidence="5">
    <location>
        <begin position="676"/>
        <end position="701"/>
    </location>
</feature>
<dbReference type="GeneID" id="36594359"/>
<proteinExistence type="predicted"/>
<dbReference type="InterPro" id="IPR013087">
    <property type="entry name" value="Znf_C2H2_type"/>
</dbReference>
<evidence type="ECO:0000256" key="2">
    <source>
        <dbReference type="SAM" id="MobiDB-lite"/>
    </source>
</evidence>
<feature type="region of interest" description="Disordered" evidence="2">
    <location>
        <begin position="649"/>
        <end position="673"/>
    </location>
</feature>
<feature type="signal peptide" evidence="4">
    <location>
        <begin position="1"/>
        <end position="21"/>
    </location>
</feature>
<dbReference type="PROSITE" id="PS00028">
    <property type="entry name" value="ZINC_FINGER_C2H2_1"/>
    <property type="match status" value="2"/>
</dbReference>
<reference evidence="6 7" key="1">
    <citation type="submission" date="2016-04" db="EMBL/GenBank/DDBJ databases">
        <title>A degradative enzymes factory behind the ericoid mycorrhizal symbiosis.</title>
        <authorList>
            <consortium name="DOE Joint Genome Institute"/>
            <person name="Martino E."/>
            <person name="Morin E."/>
            <person name="Grelet G."/>
            <person name="Kuo A."/>
            <person name="Kohler A."/>
            <person name="Daghino S."/>
            <person name="Barry K."/>
            <person name="Choi C."/>
            <person name="Cichocki N."/>
            <person name="Clum A."/>
            <person name="Copeland A."/>
            <person name="Hainaut M."/>
            <person name="Haridas S."/>
            <person name="Labutti K."/>
            <person name="Lindquist E."/>
            <person name="Lipzen A."/>
            <person name="Khouja H.-R."/>
            <person name="Murat C."/>
            <person name="Ohm R."/>
            <person name="Olson A."/>
            <person name="Spatafora J."/>
            <person name="Veneault-Fourrey C."/>
            <person name="Henrissat B."/>
            <person name="Grigoriev I."/>
            <person name="Martin F."/>
            <person name="Perotto S."/>
        </authorList>
    </citation>
    <scope>NUCLEOTIDE SEQUENCE [LARGE SCALE GENOMIC DNA]</scope>
    <source>
        <strain evidence="6 7">E</strain>
    </source>
</reference>
<dbReference type="RefSeq" id="XP_024744550.1">
    <property type="nucleotide sequence ID" value="XM_024886282.1"/>
</dbReference>
<organism evidence="6 7">
    <name type="scientific">Hyaloscypha bicolor E</name>
    <dbReference type="NCBI Taxonomy" id="1095630"/>
    <lineage>
        <taxon>Eukaryota</taxon>
        <taxon>Fungi</taxon>
        <taxon>Dikarya</taxon>
        <taxon>Ascomycota</taxon>
        <taxon>Pezizomycotina</taxon>
        <taxon>Leotiomycetes</taxon>
        <taxon>Helotiales</taxon>
        <taxon>Hyaloscyphaceae</taxon>
        <taxon>Hyaloscypha</taxon>
        <taxon>Hyaloscypha bicolor</taxon>
    </lineage>
</organism>
<dbReference type="EMBL" id="KZ613740">
    <property type="protein sequence ID" value="PMD67646.1"/>
    <property type="molecule type" value="Genomic_DNA"/>
</dbReference>
<keyword evidence="3" id="KW-0472">Membrane</keyword>
<sequence>MQTLVFTTLIPIFLFICSSVATTFQSSCTLPPNGTNIVYGGNVRGTFDILWGCLSTLLVCTWTVQHLRIPQATSKRKSLRGYWSHWGEEIGLQFKWMILTLLIPELLAGKELQDLVMARESCRAMKSFADEDGIEWSITQAYYANLGGYVLEFQNGDQREEQRQQNSCEKAGNLVNNDPHQNAATHIFASAERIFRTQNQRARALSNGIKTLFGGLPKESKEDPSTHKDKSKGDLFVKTTALVQVVWLATQSAIRTSRHLPISLLELAVLAYSTSAFFTYILSFHKPQGINEPTYVSVPIVLDVLLLERIFAATKESSGYTGTRVSSLFIGGPPNINILKSIPNDAEYAIFPTINGWKFPFSYYFVGLTFAGTLFAIIHCLAWNFHFPSSTDRLLWRVSSVLTLAWTPVYAVNFVLCGHLKKLVRGALQFGQSVEIILLLVASCRELATFIGASDKSPAMTALLRPTLLYYNRRSRPNIPSFQGSPKSGPARQATVEEAPTIRPIVPFKWNFAGFQFVATVSALSGRFSDDEIEETTPKAPLAQKESIPPNPAHAIHSAIQLDLAHSCQDCLTQFATQTGLSNHAAQTQHSPYRCTCGKTFSRLDVLTRHLQGYEQAPRYACPHCSKYRGNNAFRRMDHLTQHLRGYHNHEVSTGSDDSEDGTTEAQRSASTRKLLPCPHEECKASFGSRSEFTKHMRGVHDESLYPCPETGCLRVGGRGFFRKKDLLKHQADHTPNLVERMSQSGNPFAPQRILLPFVISVNTSYPPAYNHGFKNPNGLFLAVINALFTCAMTAALL</sequence>
<keyword evidence="7" id="KW-1185">Reference proteome</keyword>
<dbReference type="AlphaFoldDB" id="A0A2J6TX83"/>
<evidence type="ECO:0000256" key="1">
    <source>
        <dbReference type="PROSITE-ProRule" id="PRU00042"/>
    </source>
</evidence>
<dbReference type="PROSITE" id="PS50157">
    <property type="entry name" value="ZINC_FINGER_C2H2_2"/>
    <property type="match status" value="1"/>
</dbReference>
<name>A0A2J6TX83_9HELO</name>
<evidence type="ECO:0000256" key="3">
    <source>
        <dbReference type="SAM" id="Phobius"/>
    </source>
</evidence>
<keyword evidence="1" id="KW-0479">Metal-binding</keyword>
<dbReference type="Proteomes" id="UP000235371">
    <property type="component" value="Unassembled WGS sequence"/>
</dbReference>
<dbReference type="PANTHER" id="PTHR35043">
    <property type="entry name" value="TRANSCRIPTION FACTOR DOMAIN-CONTAINING PROTEIN"/>
    <property type="match status" value="1"/>
</dbReference>
<keyword evidence="1" id="KW-0863">Zinc-finger</keyword>
<dbReference type="SUPFAM" id="SSF57667">
    <property type="entry name" value="beta-beta-alpha zinc fingers"/>
    <property type="match status" value="1"/>
</dbReference>
<keyword evidence="1" id="KW-0862">Zinc</keyword>
<dbReference type="OrthoDB" id="3549551at2759"/>
<feature type="transmembrane region" description="Helical" evidence="3">
    <location>
        <begin position="361"/>
        <end position="382"/>
    </location>
</feature>
<dbReference type="InterPro" id="IPR036236">
    <property type="entry name" value="Znf_C2H2_sf"/>
</dbReference>